<keyword evidence="3" id="KW-1185">Reference proteome</keyword>
<organism evidence="2 3">
    <name type="scientific">Flavobacterium frigoritolerans</name>
    <dbReference type="NCBI Taxonomy" id="2987686"/>
    <lineage>
        <taxon>Bacteria</taxon>
        <taxon>Pseudomonadati</taxon>
        <taxon>Bacteroidota</taxon>
        <taxon>Flavobacteriia</taxon>
        <taxon>Flavobacteriales</taxon>
        <taxon>Flavobacteriaceae</taxon>
        <taxon>Flavobacterium</taxon>
    </lineage>
</organism>
<feature type="transmembrane region" description="Helical" evidence="1">
    <location>
        <begin position="31"/>
        <end position="48"/>
    </location>
</feature>
<protein>
    <submittedName>
        <fullName evidence="2">Uncharacterized protein</fullName>
    </submittedName>
</protein>
<keyword evidence="1" id="KW-0812">Transmembrane</keyword>
<dbReference type="AlphaFoldDB" id="A0A9X3CAC1"/>
<keyword evidence="1" id="KW-1133">Transmembrane helix</keyword>
<sequence length="49" mass="5707">MKDRYQDIIDKETIELSKKLTQLDERNKRQLCIVFIVGAIVIVAAINFI</sequence>
<evidence type="ECO:0000313" key="2">
    <source>
        <dbReference type="EMBL" id="MCV9934529.1"/>
    </source>
</evidence>
<dbReference type="Proteomes" id="UP001151133">
    <property type="component" value="Unassembled WGS sequence"/>
</dbReference>
<comment type="caution">
    <text evidence="2">The sequence shown here is derived from an EMBL/GenBank/DDBJ whole genome shotgun (WGS) entry which is preliminary data.</text>
</comment>
<accession>A0A9X3CAC1</accession>
<gene>
    <name evidence="2" type="ORF">OIU80_19790</name>
</gene>
<dbReference type="EMBL" id="JAOZEV010000026">
    <property type="protein sequence ID" value="MCV9934529.1"/>
    <property type="molecule type" value="Genomic_DNA"/>
</dbReference>
<proteinExistence type="predicted"/>
<dbReference type="RefSeq" id="WP_264288698.1">
    <property type="nucleotide sequence ID" value="NZ_JAOZEV010000026.1"/>
</dbReference>
<name>A0A9X3CAC1_9FLAO</name>
<evidence type="ECO:0000256" key="1">
    <source>
        <dbReference type="SAM" id="Phobius"/>
    </source>
</evidence>
<evidence type="ECO:0000313" key="3">
    <source>
        <dbReference type="Proteomes" id="UP001151133"/>
    </source>
</evidence>
<keyword evidence="1" id="KW-0472">Membrane</keyword>
<reference evidence="2" key="1">
    <citation type="submission" date="2022-10" db="EMBL/GenBank/DDBJ databases">
        <title>Two novel species of Flavobacterium.</title>
        <authorList>
            <person name="Liu Q."/>
            <person name="Xin Y.-H."/>
        </authorList>
    </citation>
    <scope>NUCLEOTIDE SEQUENCE</scope>
    <source>
        <strain evidence="2">LS1R47</strain>
    </source>
</reference>